<dbReference type="STRING" id="418495.SAMN05216215_100162"/>
<dbReference type="RefSeq" id="WP_093259947.1">
    <property type="nucleotide sequence ID" value="NZ_FNOK01000001.1"/>
</dbReference>
<dbReference type="InterPro" id="IPR027839">
    <property type="entry name" value="DUF4432"/>
</dbReference>
<dbReference type="GO" id="GO:0003824">
    <property type="term" value="F:catalytic activity"/>
    <property type="evidence" value="ECO:0007669"/>
    <property type="project" value="InterPro"/>
</dbReference>
<keyword evidence="2" id="KW-1185">Reference proteome</keyword>
<dbReference type="GO" id="GO:0005975">
    <property type="term" value="P:carbohydrate metabolic process"/>
    <property type="evidence" value="ECO:0007669"/>
    <property type="project" value="InterPro"/>
</dbReference>
<evidence type="ECO:0000313" key="1">
    <source>
        <dbReference type="EMBL" id="SDW04846.1"/>
    </source>
</evidence>
<sequence>MATDLELRNDHLAVRLTPDRGADITALTDARTGAQLLYRTPWADSAQPGPWAPESRQSWQALYQGGWQLVCPNAGDASNVAGGTWGFHGEACLLRWRVAESTSDSAVLSVRLSQAPLRIRRRVELAGPVLRVADEFHNESPDPVSVTIVHHPAFGAPLVTPGTRIAAGAQKLAVDPTSGMEPGATLAWPVPALSTLPPGGPGQAALAYFEDFTEHWVSITSADGDLGVAMAWNGDVLPNAWLWFEGRATPGLPWYRTEYVFAAEPASTIPAGGVEHARATGGNLVEIGPRESVATEVCLAVHHDPRPVTGTDLTGRITFEGDDR</sequence>
<dbReference type="EMBL" id="FNOK01000001">
    <property type="protein sequence ID" value="SDW04846.1"/>
    <property type="molecule type" value="Genomic_DNA"/>
</dbReference>
<dbReference type="SUPFAM" id="SSF74650">
    <property type="entry name" value="Galactose mutarotase-like"/>
    <property type="match status" value="1"/>
</dbReference>
<gene>
    <name evidence="1" type="ORF">SAMN05216215_100162</name>
</gene>
<dbReference type="GO" id="GO:0030246">
    <property type="term" value="F:carbohydrate binding"/>
    <property type="evidence" value="ECO:0007669"/>
    <property type="project" value="InterPro"/>
</dbReference>
<protein>
    <recommendedName>
        <fullName evidence="3">Galactose mutarotase</fullName>
    </recommendedName>
</protein>
<dbReference type="InterPro" id="IPR014718">
    <property type="entry name" value="GH-type_carb-bd"/>
</dbReference>
<name>A0A1H2QCF9_9PSEU</name>
<dbReference type="Pfam" id="PF14486">
    <property type="entry name" value="DUF4432"/>
    <property type="match status" value="1"/>
</dbReference>
<dbReference type="AlphaFoldDB" id="A0A1H2QCF9"/>
<organism evidence="1 2">
    <name type="scientific">Saccharopolyspora shandongensis</name>
    <dbReference type="NCBI Taxonomy" id="418495"/>
    <lineage>
        <taxon>Bacteria</taxon>
        <taxon>Bacillati</taxon>
        <taxon>Actinomycetota</taxon>
        <taxon>Actinomycetes</taxon>
        <taxon>Pseudonocardiales</taxon>
        <taxon>Pseudonocardiaceae</taxon>
        <taxon>Saccharopolyspora</taxon>
    </lineage>
</organism>
<reference evidence="2" key="1">
    <citation type="submission" date="2016-10" db="EMBL/GenBank/DDBJ databases">
        <authorList>
            <person name="Varghese N."/>
            <person name="Submissions S."/>
        </authorList>
    </citation>
    <scope>NUCLEOTIDE SEQUENCE [LARGE SCALE GENOMIC DNA]</scope>
    <source>
        <strain evidence="2">CGMCC 4.3530</strain>
    </source>
</reference>
<dbReference type="Gene3D" id="2.70.98.10">
    <property type="match status" value="1"/>
</dbReference>
<evidence type="ECO:0008006" key="3">
    <source>
        <dbReference type="Google" id="ProtNLM"/>
    </source>
</evidence>
<proteinExistence type="predicted"/>
<dbReference type="Proteomes" id="UP000199529">
    <property type="component" value="Unassembled WGS sequence"/>
</dbReference>
<evidence type="ECO:0000313" key="2">
    <source>
        <dbReference type="Proteomes" id="UP000199529"/>
    </source>
</evidence>
<dbReference type="InterPro" id="IPR011013">
    <property type="entry name" value="Gal_mutarotase_sf_dom"/>
</dbReference>
<dbReference type="OrthoDB" id="2528227at2"/>
<accession>A0A1H2QCF9</accession>